<evidence type="ECO:0000259" key="1">
    <source>
        <dbReference type="PROSITE" id="PS50004"/>
    </source>
</evidence>
<dbReference type="PANTHER" id="PTHR47052">
    <property type="entry name" value="CONSERVED SERINE PROLINE-RICH PROTEIN (AFU_ORTHOLOGUE AFUA_2G01790)"/>
    <property type="match status" value="1"/>
</dbReference>
<feature type="domain" description="C2" evidence="1">
    <location>
        <begin position="1"/>
        <end position="106"/>
    </location>
</feature>
<dbReference type="PROSITE" id="PS50004">
    <property type="entry name" value="C2"/>
    <property type="match status" value="1"/>
</dbReference>
<dbReference type="Proteomes" id="UP000748756">
    <property type="component" value="Unassembled WGS sequence"/>
</dbReference>
<dbReference type="SMART" id="SM00239">
    <property type="entry name" value="C2"/>
    <property type="match status" value="1"/>
</dbReference>
<name>A0A9P5V898_9FUNG</name>
<dbReference type="Gene3D" id="2.60.40.150">
    <property type="entry name" value="C2 domain"/>
    <property type="match status" value="1"/>
</dbReference>
<dbReference type="EMBL" id="JAAAUQ010000906">
    <property type="protein sequence ID" value="KAF9146476.1"/>
    <property type="molecule type" value="Genomic_DNA"/>
</dbReference>
<evidence type="ECO:0000313" key="2">
    <source>
        <dbReference type="EMBL" id="KAF9146476.1"/>
    </source>
</evidence>
<dbReference type="OrthoDB" id="270970at2759"/>
<proteinExistence type="predicted"/>
<protein>
    <recommendedName>
        <fullName evidence="1">C2 domain-containing protein</fullName>
    </recommendedName>
</protein>
<dbReference type="SUPFAM" id="SSF49562">
    <property type="entry name" value="C2 domain (Calcium/lipid-binding domain, CaLB)"/>
    <property type="match status" value="1"/>
</dbReference>
<dbReference type="InterPro" id="IPR052981">
    <property type="entry name" value="Ingression_C2_domain"/>
</dbReference>
<sequence length="127" mass="14313">MSQRINVEVLRAKDLKREDGVLGKNDPYVVLSIGHTLLGGQKHKTETHKNQTGDVEFGESFIFNAKSSDELKVKVYDDDVVSDDDIGSTKIPLETLFQSGQIHQWYQIGEGSKVRGQIELRLTLLRD</sequence>
<dbReference type="Pfam" id="PF00168">
    <property type="entry name" value="C2"/>
    <property type="match status" value="1"/>
</dbReference>
<comment type="caution">
    <text evidence="2">The sequence shown here is derived from an EMBL/GenBank/DDBJ whole genome shotgun (WGS) entry which is preliminary data.</text>
</comment>
<accession>A0A9P5V898</accession>
<gene>
    <name evidence="2" type="ORF">BG015_011581</name>
</gene>
<evidence type="ECO:0000313" key="3">
    <source>
        <dbReference type="Proteomes" id="UP000748756"/>
    </source>
</evidence>
<dbReference type="InterPro" id="IPR000008">
    <property type="entry name" value="C2_dom"/>
</dbReference>
<organism evidence="2 3">
    <name type="scientific">Linnemannia schmuckeri</name>
    <dbReference type="NCBI Taxonomy" id="64567"/>
    <lineage>
        <taxon>Eukaryota</taxon>
        <taxon>Fungi</taxon>
        <taxon>Fungi incertae sedis</taxon>
        <taxon>Mucoromycota</taxon>
        <taxon>Mortierellomycotina</taxon>
        <taxon>Mortierellomycetes</taxon>
        <taxon>Mortierellales</taxon>
        <taxon>Mortierellaceae</taxon>
        <taxon>Linnemannia</taxon>
    </lineage>
</organism>
<keyword evidence="3" id="KW-1185">Reference proteome</keyword>
<reference evidence="2" key="1">
    <citation type="journal article" date="2020" name="Fungal Divers.">
        <title>Resolving the Mortierellaceae phylogeny through synthesis of multi-gene phylogenetics and phylogenomics.</title>
        <authorList>
            <person name="Vandepol N."/>
            <person name="Liber J."/>
            <person name="Desiro A."/>
            <person name="Na H."/>
            <person name="Kennedy M."/>
            <person name="Barry K."/>
            <person name="Grigoriev I.V."/>
            <person name="Miller A.N."/>
            <person name="O'Donnell K."/>
            <person name="Stajich J.E."/>
            <person name="Bonito G."/>
        </authorList>
    </citation>
    <scope>NUCLEOTIDE SEQUENCE</scope>
    <source>
        <strain evidence="2">NRRL 6426</strain>
    </source>
</reference>
<dbReference type="AlphaFoldDB" id="A0A9P5V898"/>
<dbReference type="PANTHER" id="PTHR47052:SF3">
    <property type="entry name" value="INGRESSION PROTEIN 1"/>
    <property type="match status" value="1"/>
</dbReference>
<dbReference type="InterPro" id="IPR035892">
    <property type="entry name" value="C2_domain_sf"/>
</dbReference>